<dbReference type="AlphaFoldDB" id="E5Q8U8"/>
<dbReference type="EMBL" id="HQ636108">
    <property type="protein sequence ID" value="ADR73003.1"/>
    <property type="molecule type" value="Genomic_DNA"/>
</dbReference>
<evidence type="ECO:0000256" key="3">
    <source>
        <dbReference type="ARBA" id="ARBA00022691"/>
    </source>
</evidence>
<dbReference type="REBASE" id="4663">
    <property type="entry name" value="BspCNI"/>
</dbReference>
<keyword evidence="1" id="KW-0489">Methyltransferase</keyword>
<proteinExistence type="predicted"/>
<dbReference type="GO" id="GO:0003677">
    <property type="term" value="F:DNA binding"/>
    <property type="evidence" value="ECO:0007669"/>
    <property type="project" value="InterPro"/>
</dbReference>
<sequence>MKKVGATRDNERSWAIDLISRINSGAIVCKEDSMIQHAGGEMGLSTGSGSLFPDVLLFGDKGKTRVLQGWELKYPDTPIDDRELFINAVKKAELLGVNSFLLWNVSVAHLYVKNEESGKYELLKKWDDLKHITKRSEVAYSMAEINQVLESILKDLEYYFRNGTLRTEKILNSIVNEQMLSLAFNNIEDCALSLKNASAKDSDFNDEIILWWETEGLSYGKKADRWIELSRLAIISLMNKLIFANILKKYNSHAQIIDQVNDSLTVEECLDILNEISEKCDFYNIFEEKPGERYIDVATLKVLTNFNDYIMNLDFNSYSDRLLEELLNIVVTRSKRKVAGQFSTPKELAMILTSLTMTDKSSRISDPCCGTGTIVKAAYDLKLVSGIDSSDAIDQIWAGDKFRYPLQFAMLALSSPENLGKQINIYKDDVFNLNASHKVELHSPISKETYEVDLGEFDTVVSNLPFVQQETLAELNPEAIRFIEELNEAFNGRSDLYAYIALKIDEILPEKGTAGLIVSNSWLGTEFGERFFDELKKRYHIKYILTSGKGRWFQNADVVTNIIVLEKGNTSPDKKVNFITLKKTLQEIVVEGEKEQQFENVATMVAKIRRDMPSELYESNSYSYGEIEGLNKLGVIKNALFADCSWLFDFEDNLVPLTEFFNVKRGERRGWNPLFYPKNHNIEPDYIVPVMKKLDTSSYIMNLSASIEGFSCSRTIEELEALNHSGTLEWIKSFETVKNGRGVLLTEDLPRKNVHWYEMPLKKTFDIGLLINPDERLFFSKAPQPVFFDQRLTGLVRKNPQDDLDILTALLNSIVGVYYIEAIGFGRGLGALDLNKNKVEDKFKMLNPSLISEQDKLIILELYRELEKRQVLPLLQEVQQRDRYDFDMAVLKAFGLEKHYDSIKNSLMQLFAIRKSVR</sequence>
<dbReference type="PANTHER" id="PTHR33841">
    <property type="entry name" value="DNA METHYLTRANSFERASE YEEA-RELATED"/>
    <property type="match status" value="1"/>
</dbReference>
<dbReference type="PANTHER" id="PTHR33841:SF5">
    <property type="entry name" value="DNA METHYLASE (MODIFICATION METHYLASE) (METHYLTRANSFERASE)-RELATED"/>
    <property type="match status" value="1"/>
</dbReference>
<evidence type="ECO:0000259" key="4">
    <source>
        <dbReference type="Pfam" id="PF02384"/>
    </source>
</evidence>
<organism evidence="5">
    <name type="scientific">Bacillus sp. 1310(2010)</name>
    <dbReference type="NCBI Taxonomy" id="932686"/>
    <lineage>
        <taxon>Bacteria</taxon>
        <taxon>Bacillati</taxon>
        <taxon>Bacillota</taxon>
        <taxon>Bacilli</taxon>
        <taxon>Bacillales</taxon>
        <taxon>Bacillaceae</taxon>
        <taxon>Bacillus</taxon>
    </lineage>
</organism>
<evidence type="ECO:0000256" key="1">
    <source>
        <dbReference type="ARBA" id="ARBA00022603"/>
    </source>
</evidence>
<gene>
    <name evidence="5" type="primary">bspCNIRM</name>
</gene>
<name>E5Q8U8_9BACI</name>
<feature type="domain" description="DNA methylase adenine-specific" evidence="4">
    <location>
        <begin position="332"/>
        <end position="609"/>
    </location>
</feature>
<evidence type="ECO:0000256" key="2">
    <source>
        <dbReference type="ARBA" id="ARBA00022679"/>
    </source>
</evidence>
<dbReference type="InterPro" id="IPR050953">
    <property type="entry name" value="N4_N6_ade-DNA_methylase"/>
</dbReference>
<dbReference type="PRINTS" id="PR00507">
    <property type="entry name" value="N12N6MTFRASE"/>
</dbReference>
<accession>E5Q8U8</accession>
<evidence type="ECO:0000313" key="5">
    <source>
        <dbReference type="EMBL" id="ADR73003.1"/>
    </source>
</evidence>
<keyword evidence="3" id="KW-0949">S-adenosyl-L-methionine</keyword>
<keyword evidence="2" id="KW-0808">Transferase</keyword>
<dbReference type="InterPro" id="IPR029063">
    <property type="entry name" value="SAM-dependent_MTases_sf"/>
</dbReference>
<protein>
    <submittedName>
        <fullName evidence="5">RM.BspCNI</fullName>
    </submittedName>
</protein>
<dbReference type="GO" id="GO:0032259">
    <property type="term" value="P:methylation"/>
    <property type="evidence" value="ECO:0007669"/>
    <property type="project" value="UniProtKB-KW"/>
</dbReference>
<dbReference type="Pfam" id="PF02384">
    <property type="entry name" value="N6_Mtase"/>
    <property type="match status" value="1"/>
</dbReference>
<reference evidence="5" key="1">
    <citation type="submission" date="2010-11" db="EMBL/GenBank/DDBJ databases">
        <title>BspCNI restriction-modification system genes.</title>
        <authorList>
            <person name="Rausch C."/>
            <person name="Morgan R.D."/>
        </authorList>
    </citation>
    <scope>NUCLEOTIDE SEQUENCE</scope>
    <source>
        <strain evidence="5">1310</strain>
    </source>
</reference>
<dbReference type="InterPro" id="IPR003356">
    <property type="entry name" value="DNA_methylase_A-5"/>
</dbReference>
<dbReference type="Gene3D" id="3.40.50.150">
    <property type="entry name" value="Vaccinia Virus protein VP39"/>
    <property type="match status" value="1"/>
</dbReference>
<dbReference type="SUPFAM" id="SSF53335">
    <property type="entry name" value="S-adenosyl-L-methionine-dependent methyltransferases"/>
    <property type="match status" value="1"/>
</dbReference>
<dbReference type="GO" id="GO:0008170">
    <property type="term" value="F:N-methyltransferase activity"/>
    <property type="evidence" value="ECO:0007669"/>
    <property type="project" value="InterPro"/>
</dbReference>